<dbReference type="PANTHER" id="PTHR12598">
    <property type="entry name" value="COPPER HOMEOSTASIS PROTEIN CUTC"/>
    <property type="match status" value="1"/>
</dbReference>
<dbReference type="InterPro" id="IPR005627">
    <property type="entry name" value="CutC-like"/>
</dbReference>
<evidence type="ECO:0000256" key="1">
    <source>
        <dbReference type="ARBA" id="ARBA00007768"/>
    </source>
</evidence>
<evidence type="ECO:0000256" key="2">
    <source>
        <dbReference type="HAMAP-Rule" id="MF_00795"/>
    </source>
</evidence>
<dbReference type="GO" id="GO:0005507">
    <property type="term" value="F:copper ion binding"/>
    <property type="evidence" value="ECO:0007669"/>
    <property type="project" value="TreeGrafter"/>
</dbReference>
<comment type="caution">
    <text evidence="2">Once thought to be involved in copper homeostasis, experiments in E.coli have shown this is not the case.</text>
</comment>
<organism evidence="3 4">
    <name type="scientific">Candidatus Cryptobacteroides faecipullorum</name>
    <dbReference type="NCBI Taxonomy" id="2840764"/>
    <lineage>
        <taxon>Bacteria</taxon>
        <taxon>Pseudomonadati</taxon>
        <taxon>Bacteroidota</taxon>
        <taxon>Bacteroidia</taxon>
        <taxon>Bacteroidales</taxon>
        <taxon>Candidatus Cryptobacteroides</taxon>
    </lineage>
</organism>
<comment type="similarity">
    <text evidence="1 2">Belongs to the CutC family.</text>
</comment>
<dbReference type="HAMAP" id="MF_00795">
    <property type="entry name" value="CutC"/>
    <property type="match status" value="1"/>
</dbReference>
<evidence type="ECO:0000313" key="3">
    <source>
        <dbReference type="EMBL" id="MBO8468057.1"/>
    </source>
</evidence>
<comment type="subcellular location">
    <subcellularLocation>
        <location evidence="2">Cytoplasm</location>
    </subcellularLocation>
</comment>
<evidence type="ECO:0000313" key="4">
    <source>
        <dbReference type="Proteomes" id="UP000823660"/>
    </source>
</evidence>
<gene>
    <name evidence="2" type="primary">cutC</name>
    <name evidence="3" type="ORF">IAB99_09945</name>
</gene>
<dbReference type="PANTHER" id="PTHR12598:SF0">
    <property type="entry name" value="COPPER HOMEOSTASIS PROTEIN CUTC HOMOLOG"/>
    <property type="match status" value="1"/>
</dbReference>
<keyword evidence="2" id="KW-0963">Cytoplasm</keyword>
<dbReference type="AlphaFoldDB" id="A0A9D9I938"/>
<sequence length="247" mass="26337">MERSDFKIEICANSVLSCIAARDGGADRVELCAGIPEGGITPSAGMIRSARESVDIGLNVIIRPRGGDFLYTDQEVREMLYDIQVAKDLGADGLVFGALCPDGDIDTDVMSRLMKAAGNLPVTFHRAFDHAKDPFDALEKIIGLGCARILTSGQRATAEKGTGLLSMLSERAAQRIIIMPGCGVNASNIRHIATVSGAREFHFSARKAVESRMAYRNPLATMGNGSDDYSVLVTSASIVRSTISALL</sequence>
<comment type="caution">
    <text evidence="3">The sequence shown here is derived from an EMBL/GenBank/DDBJ whole genome shotgun (WGS) entry which is preliminary data.</text>
</comment>
<dbReference type="GO" id="GO:0005737">
    <property type="term" value="C:cytoplasm"/>
    <property type="evidence" value="ECO:0007669"/>
    <property type="project" value="UniProtKB-SubCell"/>
</dbReference>
<accession>A0A9D9I938</accession>
<reference evidence="3" key="1">
    <citation type="submission" date="2020-10" db="EMBL/GenBank/DDBJ databases">
        <authorList>
            <person name="Gilroy R."/>
        </authorList>
    </citation>
    <scope>NUCLEOTIDE SEQUENCE</scope>
    <source>
        <strain evidence="3">B1-15692</strain>
    </source>
</reference>
<dbReference type="Pfam" id="PF03932">
    <property type="entry name" value="CutC"/>
    <property type="match status" value="1"/>
</dbReference>
<dbReference type="Gene3D" id="3.20.20.380">
    <property type="entry name" value="Copper homeostasis (CutC) domain"/>
    <property type="match status" value="1"/>
</dbReference>
<dbReference type="FunFam" id="3.20.20.380:FF:000001">
    <property type="entry name" value="Copper homeostasis protein CutC"/>
    <property type="match status" value="1"/>
</dbReference>
<reference evidence="3" key="2">
    <citation type="journal article" date="2021" name="PeerJ">
        <title>Extensive microbial diversity within the chicken gut microbiome revealed by metagenomics and culture.</title>
        <authorList>
            <person name="Gilroy R."/>
            <person name="Ravi A."/>
            <person name="Getino M."/>
            <person name="Pursley I."/>
            <person name="Horton D.L."/>
            <person name="Alikhan N.F."/>
            <person name="Baker D."/>
            <person name="Gharbi K."/>
            <person name="Hall N."/>
            <person name="Watson M."/>
            <person name="Adriaenssens E.M."/>
            <person name="Foster-Nyarko E."/>
            <person name="Jarju S."/>
            <person name="Secka A."/>
            <person name="Antonio M."/>
            <person name="Oren A."/>
            <person name="Chaudhuri R.R."/>
            <person name="La Ragione R."/>
            <person name="Hildebrand F."/>
            <person name="Pallen M.J."/>
        </authorList>
    </citation>
    <scope>NUCLEOTIDE SEQUENCE</scope>
    <source>
        <strain evidence="3">B1-15692</strain>
    </source>
</reference>
<dbReference type="SUPFAM" id="SSF110395">
    <property type="entry name" value="CutC-like"/>
    <property type="match status" value="1"/>
</dbReference>
<dbReference type="InterPro" id="IPR036822">
    <property type="entry name" value="CutC-like_dom_sf"/>
</dbReference>
<dbReference type="Proteomes" id="UP000823660">
    <property type="component" value="Unassembled WGS sequence"/>
</dbReference>
<name>A0A9D9I938_9BACT</name>
<protein>
    <recommendedName>
        <fullName evidence="2">PF03932 family protein CutC</fullName>
    </recommendedName>
</protein>
<proteinExistence type="inferred from homology"/>
<dbReference type="EMBL" id="JADIMH010000068">
    <property type="protein sequence ID" value="MBO8468057.1"/>
    <property type="molecule type" value="Genomic_DNA"/>
</dbReference>